<keyword evidence="2" id="KW-1185">Reference proteome</keyword>
<sequence length="171" mass="19330">MDAENDDALVGIGKRHRVMVWDGDKEREVELHWGLPSRDPDIFQIPLLKSETAIIDRPCLLLATEFGLVKRGKTVYAASLVSDEPFFCIAAVWRPGGRDWPDSFAALTVPAYPDLAPHKDRHVAVVHPDDWFDWLMRARDPLDMLRPFPKDSFLIMPPIQQGFDELLAGAA</sequence>
<dbReference type="RefSeq" id="WP_067184200.1">
    <property type="nucleotide sequence ID" value="NZ_CP012199.1"/>
</dbReference>
<evidence type="ECO:0000313" key="2">
    <source>
        <dbReference type="Proteomes" id="UP000058599"/>
    </source>
</evidence>
<evidence type="ECO:0000313" key="1">
    <source>
        <dbReference type="EMBL" id="AMG74911.1"/>
    </source>
</evidence>
<accession>A0AA86GMS6</accession>
<dbReference type="AlphaFoldDB" id="A0AA86GMS6"/>
<gene>
    <name evidence="1" type="ORF">SGRAN_2553</name>
</gene>
<dbReference type="SUPFAM" id="SSF143081">
    <property type="entry name" value="BB1717-like"/>
    <property type="match status" value="1"/>
</dbReference>
<protein>
    <submittedName>
        <fullName evidence="1">Uncharacterized protein</fullName>
    </submittedName>
</protein>
<organism evidence="1 2">
    <name type="scientific">Sphingopyxis granuli</name>
    <dbReference type="NCBI Taxonomy" id="267128"/>
    <lineage>
        <taxon>Bacteria</taxon>
        <taxon>Pseudomonadati</taxon>
        <taxon>Pseudomonadota</taxon>
        <taxon>Alphaproteobacteria</taxon>
        <taxon>Sphingomonadales</taxon>
        <taxon>Sphingomonadaceae</taxon>
        <taxon>Sphingopyxis</taxon>
    </lineage>
</organism>
<dbReference type="Gene3D" id="3.90.1680.10">
    <property type="entry name" value="SOS response associated peptidase-like"/>
    <property type="match status" value="1"/>
</dbReference>
<dbReference type="InterPro" id="IPR036590">
    <property type="entry name" value="SRAP-like"/>
</dbReference>
<reference evidence="1 2" key="1">
    <citation type="journal article" date="2016" name="BMC Genomics">
        <title>Genomic analysis of the nitrate-respiring Sphingopyxis granuli (formerly Sphingomonas macrogoltabida) strain TFA.</title>
        <authorList>
            <person name="Garcia-Romero I."/>
            <person name="Perez-Pulido A.J."/>
            <person name="Gonzalez-Flores Y.E."/>
            <person name="Reyes-Ramirez F."/>
            <person name="Santero E."/>
            <person name="Floriano B."/>
        </authorList>
    </citation>
    <scope>NUCLEOTIDE SEQUENCE [LARGE SCALE GENOMIC DNA]</scope>
    <source>
        <strain evidence="1 2">TFA</strain>
    </source>
</reference>
<proteinExistence type="predicted"/>
<name>A0AA86GMS6_9SPHN</name>
<dbReference type="Proteomes" id="UP000058599">
    <property type="component" value="Chromosome"/>
</dbReference>
<dbReference type="KEGG" id="sgi:SGRAN_2553"/>
<dbReference type="EMBL" id="CP012199">
    <property type="protein sequence ID" value="AMG74911.1"/>
    <property type="molecule type" value="Genomic_DNA"/>
</dbReference>